<comment type="subunit">
    <text evidence="4">Component of the eukaryotic translation initiation factor 3 (eIF-3) complex.</text>
</comment>
<reference evidence="7" key="1">
    <citation type="submission" date="2017-01" db="EMBL/GenBank/DDBJ databases">
        <title>Comparative genomics of anhydrobiosis in the tardigrade Hypsibius dujardini.</title>
        <authorList>
            <person name="Yoshida Y."/>
            <person name="Koutsovoulos G."/>
            <person name="Laetsch D."/>
            <person name="Stevens L."/>
            <person name="Kumar S."/>
            <person name="Horikawa D."/>
            <person name="Ishino K."/>
            <person name="Komine S."/>
            <person name="Tomita M."/>
            <person name="Blaxter M."/>
            <person name="Arakawa K."/>
        </authorList>
    </citation>
    <scope>NUCLEOTIDE SEQUENCE [LARGE SCALE GENOMIC DNA]</scope>
    <source>
        <strain evidence="7">Z151</strain>
    </source>
</reference>
<dbReference type="Proteomes" id="UP000192578">
    <property type="component" value="Unassembled WGS sequence"/>
</dbReference>
<dbReference type="GO" id="GO:0003743">
    <property type="term" value="F:translation initiation factor activity"/>
    <property type="evidence" value="ECO:0007669"/>
    <property type="project" value="UniProtKB-UniRule"/>
</dbReference>
<dbReference type="AlphaFoldDB" id="A0A1W0X8J8"/>
<evidence type="ECO:0000313" key="7">
    <source>
        <dbReference type="Proteomes" id="UP000192578"/>
    </source>
</evidence>
<keyword evidence="7" id="KW-1185">Reference proteome</keyword>
<dbReference type="InterPro" id="IPR011990">
    <property type="entry name" value="TPR-like_helical_dom_sf"/>
</dbReference>
<keyword evidence="3 4" id="KW-0648">Protein biosynthesis</keyword>
<evidence type="ECO:0000256" key="1">
    <source>
        <dbReference type="ARBA" id="ARBA00022490"/>
    </source>
</evidence>
<evidence type="ECO:0000256" key="2">
    <source>
        <dbReference type="ARBA" id="ARBA00022540"/>
    </source>
</evidence>
<keyword evidence="2 4" id="KW-0396">Initiation factor</keyword>
<protein>
    <recommendedName>
        <fullName evidence="4">Eukaryotic translation initiation factor 3 subunit L</fullName>
        <shortName evidence="4">eIF3l</shortName>
    </recommendedName>
</protein>
<dbReference type="HAMAP" id="MF_03011">
    <property type="entry name" value="eIF3l"/>
    <property type="match status" value="1"/>
</dbReference>
<evidence type="ECO:0000256" key="3">
    <source>
        <dbReference type="ARBA" id="ARBA00022917"/>
    </source>
</evidence>
<gene>
    <name evidence="6" type="ORF">BV898_02214</name>
</gene>
<dbReference type="Pfam" id="PF10255">
    <property type="entry name" value="Paf67"/>
    <property type="match status" value="1"/>
</dbReference>
<comment type="function">
    <text evidence="4">Component of the eukaryotic translation initiation factor 3 (eIF-3) complex, which is involved in protein synthesis of a specialized repertoire of mRNAs and, together with other initiation factors, stimulates binding of mRNA and methionyl-tRNAi to the 40S ribosome. The eIF-3 complex specifically targets and initiates translation of a subset of mRNAs involved in cell proliferation.</text>
</comment>
<evidence type="ECO:0000256" key="5">
    <source>
        <dbReference type="SAM" id="MobiDB-lite"/>
    </source>
</evidence>
<evidence type="ECO:0000256" key="4">
    <source>
        <dbReference type="HAMAP-Rule" id="MF_03011"/>
    </source>
</evidence>
<dbReference type="GO" id="GO:0016282">
    <property type="term" value="C:eukaryotic 43S preinitiation complex"/>
    <property type="evidence" value="ECO:0007669"/>
    <property type="project" value="UniProtKB-UniRule"/>
</dbReference>
<name>A0A1W0X8J8_HYPEX</name>
<dbReference type="InterPro" id="IPR019382">
    <property type="entry name" value="eIF3l"/>
</dbReference>
<feature type="region of interest" description="Disordered" evidence="5">
    <location>
        <begin position="1"/>
        <end position="77"/>
    </location>
</feature>
<evidence type="ECO:0000313" key="6">
    <source>
        <dbReference type="EMBL" id="OQV23865.1"/>
    </source>
</evidence>
<keyword evidence="1 4" id="KW-0963">Cytoplasm</keyword>
<dbReference type="SUPFAM" id="SSF48452">
    <property type="entry name" value="TPR-like"/>
    <property type="match status" value="1"/>
</dbReference>
<sequence>MSYQHDNYDNRNRRGGGGGGGHQSFASVAGGRQRYNNQGGGGGGNYDNNEGYGGGGGYQGGGGGQRRNQQRDNYQQQHWDREPLGANEDSEIPNEVRDFLTDLKNAIEDRDTAKLQVLYEAEFRGLSEIFYQTRAWPHPEVVEHIIGDLPEHIFTLLYKELYYRHIYESAREGLTIDQRFQSYGNYWSIFDTILNRDEPLDVGLPNEWVWDIIDEFMYQFTQFSTFRAKADKLQNFELNQLRAEGSHMVWNVNIVTNIWLKLVQKSEIQEQLAVYNAGGDPNARVKTGDFPDHPMYKMLGYYSLISLMRLHCLLGDYHSALKVLENVELGKKHLLQAAGLQACLVTTYYHVGVCYMMMRRYQDAIRIFCDLLLHQQRATTPTTNRGSSGVFAPSTGGRTYQVDALHKTIDKMYNCLAVCLILHPMHIDESISSSLRDKLGERVNKIQKTGDEEEFEKLLNQGLPKFVTPATNYDDIQPNSLKDFQNYQLGILKKEFAAQNMVFTIQSYLKLYTSMPIQKLARFLDMKDDVLLQHLYTYKHKMTNVVHTHGSPLNGVLQCKPELDFYIDKDMIYIADTKVAPRYGDFFVRNIQKFEELTETLKHIKVGGPAKE</sequence>
<comment type="caution">
    <text evidence="6">The sequence shown here is derived from an EMBL/GenBank/DDBJ whole genome shotgun (WGS) entry which is preliminary data.</text>
</comment>
<feature type="compositionally biased region" description="Basic and acidic residues" evidence="5">
    <location>
        <begin position="1"/>
        <end position="12"/>
    </location>
</feature>
<dbReference type="PANTHER" id="PTHR13242">
    <property type="entry name" value="EUKARYOTIC TRANSLATION INITIATION FACTOR 3"/>
    <property type="match status" value="1"/>
</dbReference>
<feature type="compositionally biased region" description="Gly residues" evidence="5">
    <location>
        <begin position="38"/>
        <end position="65"/>
    </location>
</feature>
<dbReference type="GO" id="GO:0001732">
    <property type="term" value="P:formation of cytoplasmic translation initiation complex"/>
    <property type="evidence" value="ECO:0007669"/>
    <property type="project" value="UniProtKB-UniRule"/>
</dbReference>
<comment type="subcellular location">
    <subcellularLocation>
        <location evidence="4">Cytoplasm</location>
    </subcellularLocation>
</comment>
<dbReference type="GO" id="GO:0005852">
    <property type="term" value="C:eukaryotic translation initiation factor 3 complex"/>
    <property type="evidence" value="ECO:0007669"/>
    <property type="project" value="UniProtKB-UniRule"/>
</dbReference>
<proteinExistence type="inferred from homology"/>
<dbReference type="OrthoDB" id="15082at2759"/>
<dbReference type="PANTHER" id="PTHR13242:SF0">
    <property type="entry name" value="EUKARYOTIC TRANSLATION INITIATION FACTOR 3 SUBUNIT L"/>
    <property type="match status" value="1"/>
</dbReference>
<accession>A0A1W0X8J8</accession>
<dbReference type="EMBL" id="MTYJ01000009">
    <property type="protein sequence ID" value="OQV23865.1"/>
    <property type="molecule type" value="Genomic_DNA"/>
</dbReference>
<dbReference type="GO" id="GO:0033290">
    <property type="term" value="C:eukaryotic 48S preinitiation complex"/>
    <property type="evidence" value="ECO:0007669"/>
    <property type="project" value="UniProtKB-UniRule"/>
</dbReference>
<comment type="similarity">
    <text evidence="4">Belongs to the eIF-3 subunit L family.</text>
</comment>
<organism evidence="6 7">
    <name type="scientific">Hypsibius exemplaris</name>
    <name type="common">Freshwater tardigrade</name>
    <dbReference type="NCBI Taxonomy" id="2072580"/>
    <lineage>
        <taxon>Eukaryota</taxon>
        <taxon>Metazoa</taxon>
        <taxon>Ecdysozoa</taxon>
        <taxon>Tardigrada</taxon>
        <taxon>Eutardigrada</taxon>
        <taxon>Parachela</taxon>
        <taxon>Hypsibioidea</taxon>
        <taxon>Hypsibiidae</taxon>
        <taxon>Hypsibius</taxon>
    </lineage>
</organism>